<dbReference type="Proteomes" id="UP000061382">
    <property type="component" value="Chromosome"/>
</dbReference>
<name>A0A0P0CJK2_9BACT</name>
<feature type="signal peptide" evidence="1">
    <location>
        <begin position="1"/>
        <end position="18"/>
    </location>
</feature>
<organism evidence="2 3">
    <name type="scientific">Rufibacter tibetensis</name>
    <dbReference type="NCBI Taxonomy" id="512763"/>
    <lineage>
        <taxon>Bacteria</taxon>
        <taxon>Pseudomonadati</taxon>
        <taxon>Bacteroidota</taxon>
        <taxon>Cytophagia</taxon>
        <taxon>Cytophagales</taxon>
        <taxon>Hymenobacteraceae</taxon>
        <taxon>Rufibacter</taxon>
    </lineage>
</organism>
<protein>
    <submittedName>
        <fullName evidence="2">Uncharacterized protein</fullName>
    </submittedName>
</protein>
<dbReference type="RefSeq" id="WP_062544101.1">
    <property type="nucleotide sequence ID" value="NZ_CP012643.1"/>
</dbReference>
<evidence type="ECO:0000313" key="3">
    <source>
        <dbReference type="Proteomes" id="UP000061382"/>
    </source>
</evidence>
<gene>
    <name evidence="2" type="ORF">DC20_12320</name>
</gene>
<keyword evidence="3" id="KW-1185">Reference proteome</keyword>
<proteinExistence type="predicted"/>
<evidence type="ECO:0000256" key="1">
    <source>
        <dbReference type="SAM" id="SignalP"/>
    </source>
</evidence>
<feature type="chain" id="PRO_5006042635" evidence="1">
    <location>
        <begin position="19"/>
        <end position="280"/>
    </location>
</feature>
<dbReference type="KEGG" id="rti:DC20_12320"/>
<reference evidence="2 3" key="1">
    <citation type="submission" date="2015-08" db="EMBL/GenBank/DDBJ databases">
        <title>Complete genome sequence of Rufibacter tibetensis strain 1351t, a radiation-resistant bacterium from tibet plateau.</title>
        <authorList>
            <person name="Dai J."/>
        </authorList>
    </citation>
    <scope>NUCLEOTIDE SEQUENCE [LARGE SCALE GENOMIC DNA]</scope>
    <source>
        <strain evidence="2 3">1351</strain>
    </source>
</reference>
<keyword evidence="1" id="KW-0732">Signal</keyword>
<dbReference type="EMBL" id="CP012643">
    <property type="protein sequence ID" value="ALI99613.1"/>
    <property type="molecule type" value="Genomic_DNA"/>
</dbReference>
<dbReference type="OrthoDB" id="792126at2"/>
<dbReference type="PATRIC" id="fig|512763.3.peg.2703"/>
<sequence>MRLFITCLIFAISSSCFGQELHNGIEKVFNFYPHKLTSEEQKALYPKLDNFFDLVIKDKEKYLEPLRTELRSEGNNPYFYFDGGVLLLEISRDPKDIQLAADALVKSDLKDLPGDMYLQLLLSLSLKGADIIDPALHILDDTTFNAFIPQHVLTLKYGEGLKFLLPRYKPDLYVGKLISKYEQIRAPDKKLTCIDLFVYANSCQADEFLETQLQDSQQPRIVQEKISETIKIAKVSRSENGNKYSKLFDERKRILSRISDEAIYELNNVTLKMRKTFKCN</sequence>
<accession>A0A0P0CJK2</accession>
<dbReference type="AlphaFoldDB" id="A0A0P0CJK2"/>
<dbReference type="PROSITE" id="PS51257">
    <property type="entry name" value="PROKAR_LIPOPROTEIN"/>
    <property type="match status" value="1"/>
</dbReference>
<evidence type="ECO:0000313" key="2">
    <source>
        <dbReference type="EMBL" id="ALI99613.1"/>
    </source>
</evidence>